<dbReference type="PANTHER" id="PTHR47866">
    <property type="entry name" value="HYDROXYPROLINE-RICH GLYCOPROTEIN FAMILY PROTEIN"/>
    <property type="match status" value="1"/>
</dbReference>
<name>A0A6A4QKI0_LUPAL</name>
<dbReference type="GO" id="GO:0031124">
    <property type="term" value="P:mRNA 3'-end processing"/>
    <property type="evidence" value="ECO:0007669"/>
    <property type="project" value="InterPro"/>
</dbReference>
<feature type="domain" description="Cleavage stimulation factor subunit 2 hinge" evidence="6">
    <location>
        <begin position="27"/>
        <end position="85"/>
    </location>
</feature>
<evidence type="ECO:0000313" key="7">
    <source>
        <dbReference type="EMBL" id="KAE9613917.1"/>
    </source>
</evidence>
<comment type="caution">
    <text evidence="7">The sequence shown here is derived from an EMBL/GenBank/DDBJ whole genome shotgun (WGS) entry which is preliminary data.</text>
</comment>
<dbReference type="EMBL" id="WOCE01000005">
    <property type="protein sequence ID" value="KAE9613917.1"/>
    <property type="molecule type" value="Genomic_DNA"/>
</dbReference>
<feature type="compositionally biased region" description="Polar residues" evidence="4">
    <location>
        <begin position="188"/>
        <end position="203"/>
    </location>
</feature>
<feature type="compositionally biased region" description="Polar residues" evidence="4">
    <location>
        <begin position="154"/>
        <end position="168"/>
    </location>
</feature>
<organism evidence="7 8">
    <name type="scientific">Lupinus albus</name>
    <name type="common">White lupine</name>
    <name type="synonym">Lupinus termis</name>
    <dbReference type="NCBI Taxonomy" id="3870"/>
    <lineage>
        <taxon>Eukaryota</taxon>
        <taxon>Viridiplantae</taxon>
        <taxon>Streptophyta</taxon>
        <taxon>Embryophyta</taxon>
        <taxon>Tracheophyta</taxon>
        <taxon>Spermatophyta</taxon>
        <taxon>Magnoliopsida</taxon>
        <taxon>eudicotyledons</taxon>
        <taxon>Gunneridae</taxon>
        <taxon>Pentapetalae</taxon>
        <taxon>rosids</taxon>
        <taxon>fabids</taxon>
        <taxon>Fabales</taxon>
        <taxon>Fabaceae</taxon>
        <taxon>Papilionoideae</taxon>
        <taxon>50 kb inversion clade</taxon>
        <taxon>genistoids sensu lato</taxon>
        <taxon>core genistoids</taxon>
        <taxon>Genisteae</taxon>
        <taxon>Lupinus</taxon>
    </lineage>
</organism>
<evidence type="ECO:0000259" key="5">
    <source>
        <dbReference type="Pfam" id="PF14304"/>
    </source>
</evidence>
<dbReference type="Gene3D" id="1.10.20.70">
    <property type="entry name" value="Transcription termination and cleavage factor, C-terminal domain"/>
    <property type="match status" value="1"/>
</dbReference>
<comment type="subcellular location">
    <subcellularLocation>
        <location evidence="1">Nucleus</location>
    </subcellularLocation>
</comment>
<dbReference type="InterPro" id="IPR026896">
    <property type="entry name" value="CSTF_C"/>
</dbReference>
<feature type="compositionally biased region" description="Low complexity" evidence="4">
    <location>
        <begin position="140"/>
        <end position="153"/>
    </location>
</feature>
<dbReference type="PANTHER" id="PTHR47866:SF2">
    <property type="entry name" value="HYDROXYPROLINE-RICH GLYCOPROTEIN FAMILY PROTEIN"/>
    <property type="match status" value="1"/>
</dbReference>
<evidence type="ECO:0000256" key="1">
    <source>
        <dbReference type="ARBA" id="ARBA00004123"/>
    </source>
</evidence>
<reference evidence="8" key="1">
    <citation type="journal article" date="2020" name="Nat. Commun.">
        <title>Genome sequence of the cluster root forming white lupin.</title>
        <authorList>
            <person name="Hufnagel B."/>
            <person name="Marques A."/>
            <person name="Soriano A."/>
            <person name="Marques L."/>
            <person name="Divol F."/>
            <person name="Doumas P."/>
            <person name="Sallet E."/>
            <person name="Mancinotti D."/>
            <person name="Carrere S."/>
            <person name="Marande W."/>
            <person name="Arribat S."/>
            <person name="Keller J."/>
            <person name="Huneau C."/>
            <person name="Blein T."/>
            <person name="Aime D."/>
            <person name="Laguerre M."/>
            <person name="Taylor J."/>
            <person name="Schubert V."/>
            <person name="Nelson M."/>
            <person name="Geu-Flores F."/>
            <person name="Crespi M."/>
            <person name="Gallardo-Guerrero K."/>
            <person name="Delaux P.-M."/>
            <person name="Salse J."/>
            <person name="Berges H."/>
            <person name="Guyot R."/>
            <person name="Gouzy J."/>
            <person name="Peret B."/>
        </authorList>
    </citation>
    <scope>NUCLEOTIDE SEQUENCE [LARGE SCALE GENOMIC DNA]</scope>
    <source>
        <strain evidence="8">cv. Amiga</strain>
    </source>
</reference>
<proteinExistence type="predicted"/>
<dbReference type="InterPro" id="IPR038192">
    <property type="entry name" value="CSTF_C_sf"/>
</dbReference>
<sequence length="406" mass="43816">MWESEGIMVCMGLLHCIIGEEMSGEGLSANMAGMSKNQLYHIMSQMKNLIEQNQQQARHILINNPLLTKALFQAQIMLGMVQSPHVVSNVQPMVTQNTQQSVQPLQQPNVQSASLLHGQVGSQDQNQPLAVQPRKHQNQPSVPVPSAAVPAMSHQSQPLSGHSLQMPQQPKGHLTPQVPPASLPLSAQIPNITSPSLHTSSQPLHPPLPAASSQLQQPLQASGFPHMPQQPPRPQIRPPSGPPFHPQYPAQVGANLGFQHAGAPHNIPQSVFHPGTKSPASVVNTFPQEQTTLPSQQPSKSHYQVGNMPLGGDFGNQAGNAMQVDRPWMPGPSENPTQLSGPSGPPPSIVPGQMGAANQPLRPPALSPEMEKALLQQVMSLTPEQINLLPPEQRNQVLQLQQMLRQ</sequence>
<feature type="region of interest" description="Disordered" evidence="4">
    <location>
        <begin position="122"/>
        <end position="282"/>
    </location>
</feature>
<keyword evidence="8" id="KW-1185">Reference proteome</keyword>
<dbReference type="InterPro" id="IPR025742">
    <property type="entry name" value="CSTF2_hinge"/>
</dbReference>
<keyword evidence="3" id="KW-0539">Nucleus</keyword>
<dbReference type="AlphaFoldDB" id="A0A6A4QKI0"/>
<evidence type="ECO:0000256" key="2">
    <source>
        <dbReference type="ARBA" id="ARBA00022884"/>
    </source>
</evidence>
<evidence type="ECO:0000313" key="8">
    <source>
        <dbReference type="Proteomes" id="UP000447434"/>
    </source>
</evidence>
<dbReference type="Proteomes" id="UP000447434">
    <property type="component" value="Chromosome 5"/>
</dbReference>
<protein>
    <submittedName>
        <fullName evidence="7">Putative cleavage stimulation factor subunit 2, hinge domain-containing protein</fullName>
    </submittedName>
</protein>
<feature type="compositionally biased region" description="Low complexity" evidence="4">
    <location>
        <begin position="210"/>
        <end position="227"/>
    </location>
</feature>
<evidence type="ECO:0000256" key="3">
    <source>
        <dbReference type="ARBA" id="ARBA00023242"/>
    </source>
</evidence>
<feature type="region of interest" description="Disordered" evidence="4">
    <location>
        <begin position="316"/>
        <end position="365"/>
    </location>
</feature>
<feature type="domain" description="Transcription termination and cleavage factor C-terminal" evidence="5">
    <location>
        <begin position="372"/>
        <end position="406"/>
    </location>
</feature>
<dbReference type="FunFam" id="1.10.20.70:FF:000001">
    <property type="entry name" value="Cleavage stimulation factor subunit 2"/>
    <property type="match status" value="1"/>
</dbReference>
<accession>A0A6A4QKI0</accession>
<dbReference type="OrthoDB" id="272703at2759"/>
<evidence type="ECO:0000259" key="6">
    <source>
        <dbReference type="Pfam" id="PF14327"/>
    </source>
</evidence>
<keyword evidence="2" id="KW-0694">RNA-binding</keyword>
<evidence type="ECO:0000256" key="4">
    <source>
        <dbReference type="SAM" id="MobiDB-lite"/>
    </source>
</evidence>
<feature type="compositionally biased region" description="Pro residues" evidence="4">
    <location>
        <begin position="228"/>
        <end position="246"/>
    </location>
</feature>
<dbReference type="Pfam" id="PF14304">
    <property type="entry name" value="CSTF_C"/>
    <property type="match status" value="1"/>
</dbReference>
<gene>
    <name evidence="7" type="ORF">Lalb_Chr05g0222491</name>
</gene>
<dbReference type="Pfam" id="PF14327">
    <property type="entry name" value="CSTF2_hinge"/>
    <property type="match status" value="1"/>
</dbReference>
<dbReference type="GO" id="GO:0003723">
    <property type="term" value="F:RNA binding"/>
    <property type="evidence" value="ECO:0007669"/>
    <property type="project" value="UniProtKB-KW"/>
</dbReference>
<dbReference type="Gene3D" id="1.25.40.630">
    <property type="match status" value="1"/>
</dbReference>
<dbReference type="GO" id="GO:0005634">
    <property type="term" value="C:nucleus"/>
    <property type="evidence" value="ECO:0007669"/>
    <property type="project" value="UniProtKB-SubCell"/>
</dbReference>